<reference evidence="11 12" key="1">
    <citation type="submission" date="2018-03" db="EMBL/GenBank/DDBJ databases">
        <title>Draft Genome Sequences of the Obligatory Marine Myxobacteria Enhygromyxa salina SWB005.</title>
        <authorList>
            <person name="Poehlein A."/>
            <person name="Moghaddam J.A."/>
            <person name="Harms H."/>
            <person name="Alanjari M."/>
            <person name="Koenig G.M."/>
            <person name="Daniel R."/>
            <person name="Schaeberle T.F."/>
        </authorList>
    </citation>
    <scope>NUCLEOTIDE SEQUENCE [LARGE SCALE GENOMIC DNA]</scope>
    <source>
        <strain evidence="11 12">SWB005</strain>
    </source>
</reference>
<dbReference type="PROSITE" id="PS01162">
    <property type="entry name" value="QOR_ZETA_CRYSTAL"/>
    <property type="match status" value="1"/>
</dbReference>
<dbReference type="Pfam" id="PF00698">
    <property type="entry name" value="Acyl_transf_1"/>
    <property type="match status" value="2"/>
</dbReference>
<dbReference type="PROSITE" id="PS00606">
    <property type="entry name" value="KS3_1"/>
    <property type="match status" value="2"/>
</dbReference>
<evidence type="ECO:0000256" key="5">
    <source>
        <dbReference type="ARBA" id="ARBA00054155"/>
    </source>
</evidence>
<feature type="domain" description="Ketosynthase family 3 (KS3)" evidence="9">
    <location>
        <begin position="2106"/>
        <end position="2532"/>
    </location>
</feature>
<dbReference type="CDD" id="cd00833">
    <property type="entry name" value="PKS"/>
    <property type="match status" value="2"/>
</dbReference>
<dbReference type="InterPro" id="IPR049900">
    <property type="entry name" value="PKS_mFAS_DH"/>
</dbReference>
<dbReference type="InterPro" id="IPR016039">
    <property type="entry name" value="Thiolase-like"/>
</dbReference>
<dbReference type="InterPro" id="IPR014030">
    <property type="entry name" value="Ketoacyl_synth_N"/>
</dbReference>
<dbReference type="SUPFAM" id="SSF53901">
    <property type="entry name" value="Thiolase-like"/>
    <property type="match status" value="2"/>
</dbReference>
<dbReference type="InterPro" id="IPR020841">
    <property type="entry name" value="PKS_Beta-ketoAc_synthase_dom"/>
</dbReference>
<dbReference type="InterPro" id="IPR014031">
    <property type="entry name" value="Ketoacyl_synth_C"/>
</dbReference>
<accession>A0A2S9XYG8</accession>
<dbReference type="GO" id="GO:0016491">
    <property type="term" value="F:oxidoreductase activity"/>
    <property type="evidence" value="ECO:0007669"/>
    <property type="project" value="InterPro"/>
</dbReference>
<keyword evidence="12" id="KW-1185">Reference proteome</keyword>
<dbReference type="Gene3D" id="3.30.70.3290">
    <property type="match status" value="2"/>
</dbReference>
<evidence type="ECO:0000256" key="7">
    <source>
        <dbReference type="SAM" id="MobiDB-lite"/>
    </source>
</evidence>
<dbReference type="SUPFAM" id="SSF55048">
    <property type="entry name" value="Probable ACP-binding domain of malonyl-CoA ACP transacylase"/>
    <property type="match status" value="2"/>
</dbReference>
<keyword evidence="4" id="KW-0511">Multifunctional enzyme</keyword>
<dbReference type="Gene3D" id="3.40.50.720">
    <property type="entry name" value="NAD(P)-binding Rossmann-like Domain"/>
    <property type="match status" value="2"/>
</dbReference>
<dbReference type="PROSITE" id="PS50075">
    <property type="entry name" value="CARRIER"/>
    <property type="match status" value="2"/>
</dbReference>
<comment type="function">
    <text evidence="5">Involved in production of the polyketide antibiotic thailandamide.</text>
</comment>
<dbReference type="CDD" id="cd05195">
    <property type="entry name" value="enoyl_red"/>
    <property type="match status" value="1"/>
</dbReference>
<dbReference type="Pfam" id="PF18369">
    <property type="entry name" value="PKS_DE"/>
    <property type="match status" value="1"/>
</dbReference>
<gene>
    <name evidence="11" type="ORF">ENSA5_31370</name>
</gene>
<dbReference type="SMART" id="SM00822">
    <property type="entry name" value="PKS_KR"/>
    <property type="match status" value="2"/>
</dbReference>
<dbReference type="Pfam" id="PF08240">
    <property type="entry name" value="ADH_N"/>
    <property type="match status" value="1"/>
</dbReference>
<name>A0A2S9XYG8_9BACT</name>
<dbReference type="FunFam" id="3.90.180.10:FF:000032">
    <property type="entry name" value="Probable polyketide synthase pks1"/>
    <property type="match status" value="1"/>
</dbReference>
<keyword evidence="2" id="KW-0597">Phosphoprotein</keyword>
<dbReference type="OrthoDB" id="9808564at2"/>
<protein>
    <submittedName>
        <fullName evidence="11">Phenolphthiocerol synthesis polyketide synthase type I Pks15/1</fullName>
        <ecNumber evidence="11">2.3.1.41</ecNumber>
    </submittedName>
</protein>
<dbReference type="InterPro" id="IPR016036">
    <property type="entry name" value="Malonyl_transacylase_ACP-bd"/>
</dbReference>
<dbReference type="Pfam" id="PF13602">
    <property type="entry name" value="ADH_zinc_N_2"/>
    <property type="match status" value="1"/>
</dbReference>
<dbReference type="GO" id="GO:0008270">
    <property type="term" value="F:zinc ion binding"/>
    <property type="evidence" value="ECO:0007669"/>
    <property type="project" value="InterPro"/>
</dbReference>
<dbReference type="RefSeq" id="WP_106392501.1">
    <property type="nucleotide sequence ID" value="NZ_PVNK01000148.1"/>
</dbReference>
<dbReference type="EMBL" id="PVNK01000148">
    <property type="protein sequence ID" value="PRP97904.1"/>
    <property type="molecule type" value="Genomic_DNA"/>
</dbReference>
<feature type="region of interest" description="C-terminal hotdog fold" evidence="6">
    <location>
        <begin position="1073"/>
        <end position="1209"/>
    </location>
</feature>
<feature type="compositionally biased region" description="Acidic residues" evidence="7">
    <location>
        <begin position="3677"/>
        <end position="3695"/>
    </location>
</feature>
<dbReference type="Gene3D" id="3.10.129.110">
    <property type="entry name" value="Polyketide synthase dehydratase"/>
    <property type="match status" value="1"/>
</dbReference>
<dbReference type="SMART" id="SM00825">
    <property type="entry name" value="PKS_KS"/>
    <property type="match status" value="2"/>
</dbReference>
<evidence type="ECO:0000259" key="9">
    <source>
        <dbReference type="PROSITE" id="PS52004"/>
    </source>
</evidence>
<dbReference type="InterPro" id="IPR002364">
    <property type="entry name" value="Quin_OxRdtase/zeta-crystal_CS"/>
</dbReference>
<evidence type="ECO:0000313" key="11">
    <source>
        <dbReference type="EMBL" id="PRP97904.1"/>
    </source>
</evidence>
<evidence type="ECO:0000256" key="2">
    <source>
        <dbReference type="ARBA" id="ARBA00022553"/>
    </source>
</evidence>
<evidence type="ECO:0000313" key="12">
    <source>
        <dbReference type="Proteomes" id="UP000237968"/>
    </source>
</evidence>
<dbReference type="Pfam" id="PF00109">
    <property type="entry name" value="ketoacyl-synt"/>
    <property type="match status" value="2"/>
</dbReference>
<feature type="domain" description="PKS/mFAS DH" evidence="10">
    <location>
        <begin position="937"/>
        <end position="1209"/>
    </location>
</feature>
<proteinExistence type="predicted"/>
<dbReference type="Pfam" id="PF08659">
    <property type="entry name" value="KR"/>
    <property type="match status" value="2"/>
</dbReference>
<dbReference type="InterPro" id="IPR018201">
    <property type="entry name" value="Ketoacyl_synth_AS"/>
</dbReference>
<dbReference type="GO" id="GO:0006633">
    <property type="term" value="P:fatty acid biosynthetic process"/>
    <property type="evidence" value="ECO:0007669"/>
    <property type="project" value="InterPro"/>
</dbReference>
<dbReference type="Gene3D" id="1.10.1200.10">
    <property type="entry name" value="ACP-like"/>
    <property type="match status" value="2"/>
</dbReference>
<dbReference type="GO" id="GO:0031177">
    <property type="term" value="F:phosphopantetheine binding"/>
    <property type="evidence" value="ECO:0007669"/>
    <property type="project" value="InterPro"/>
</dbReference>
<evidence type="ECO:0000256" key="4">
    <source>
        <dbReference type="ARBA" id="ARBA00023268"/>
    </source>
</evidence>
<dbReference type="Proteomes" id="UP000237968">
    <property type="component" value="Unassembled WGS sequence"/>
</dbReference>
<dbReference type="InterPro" id="IPR014043">
    <property type="entry name" value="Acyl_transferase_dom"/>
</dbReference>
<dbReference type="GO" id="GO:0004312">
    <property type="term" value="F:fatty acid synthase activity"/>
    <property type="evidence" value="ECO:0007669"/>
    <property type="project" value="TreeGrafter"/>
</dbReference>
<feature type="region of interest" description="Disordered" evidence="7">
    <location>
        <begin position="3674"/>
        <end position="3704"/>
    </location>
</feature>
<feature type="active site" description="Proton donor; for dehydratase activity" evidence="6">
    <location>
        <position position="1133"/>
    </location>
</feature>
<dbReference type="InterPro" id="IPR049551">
    <property type="entry name" value="PKS_DH_C"/>
</dbReference>
<evidence type="ECO:0000256" key="6">
    <source>
        <dbReference type="PROSITE-ProRule" id="PRU01363"/>
    </source>
</evidence>
<dbReference type="Pfam" id="PF14765">
    <property type="entry name" value="PS-DH"/>
    <property type="match status" value="1"/>
</dbReference>
<dbReference type="InterPro" id="IPR050091">
    <property type="entry name" value="PKS_NRPS_Biosynth_Enz"/>
</dbReference>
<evidence type="ECO:0000259" key="10">
    <source>
        <dbReference type="PROSITE" id="PS52019"/>
    </source>
</evidence>
<dbReference type="SMART" id="SM01294">
    <property type="entry name" value="PKS_PP_betabranch"/>
    <property type="match status" value="2"/>
</dbReference>
<dbReference type="InterPro" id="IPR006162">
    <property type="entry name" value="Ppantetheine_attach_site"/>
</dbReference>
<dbReference type="FunFam" id="3.40.47.10:FF:000019">
    <property type="entry name" value="Polyketide synthase type I"/>
    <property type="match status" value="2"/>
</dbReference>
<dbReference type="InterPro" id="IPR016035">
    <property type="entry name" value="Acyl_Trfase/lysoPLipase"/>
</dbReference>
<keyword evidence="11" id="KW-0012">Acyltransferase</keyword>
<feature type="domain" description="Ketosynthase family 3 (KS3)" evidence="9">
    <location>
        <begin position="35"/>
        <end position="459"/>
    </location>
</feature>
<evidence type="ECO:0000256" key="1">
    <source>
        <dbReference type="ARBA" id="ARBA00022450"/>
    </source>
</evidence>
<dbReference type="SUPFAM" id="SSF47336">
    <property type="entry name" value="ACP-like"/>
    <property type="match status" value="2"/>
</dbReference>
<dbReference type="PANTHER" id="PTHR43775">
    <property type="entry name" value="FATTY ACID SYNTHASE"/>
    <property type="match status" value="1"/>
</dbReference>
<dbReference type="InterPro" id="IPR020807">
    <property type="entry name" value="PKS_DH"/>
</dbReference>
<dbReference type="CDD" id="cd08952">
    <property type="entry name" value="KR_1_SDR_x"/>
    <property type="match status" value="1"/>
</dbReference>
<dbReference type="InterPro" id="IPR020843">
    <property type="entry name" value="ER"/>
</dbReference>
<dbReference type="InterPro" id="IPR013154">
    <property type="entry name" value="ADH-like_N"/>
</dbReference>
<dbReference type="CDD" id="cd08956">
    <property type="entry name" value="KR_3_FAS_SDR_x"/>
    <property type="match status" value="1"/>
</dbReference>
<evidence type="ECO:0000256" key="3">
    <source>
        <dbReference type="ARBA" id="ARBA00022679"/>
    </source>
</evidence>
<dbReference type="InterPro" id="IPR032821">
    <property type="entry name" value="PKS_assoc"/>
</dbReference>
<feature type="domain" description="Carrier" evidence="8">
    <location>
        <begin position="2003"/>
        <end position="2080"/>
    </location>
</feature>
<dbReference type="FunFam" id="1.10.1200.10:FF:000007">
    <property type="entry name" value="Probable polyketide synthase pks17"/>
    <property type="match status" value="1"/>
</dbReference>
<dbReference type="Gene3D" id="3.90.180.10">
    <property type="entry name" value="Medium-chain alcohol dehydrogenases, catalytic domain"/>
    <property type="match status" value="1"/>
</dbReference>
<dbReference type="InterPro" id="IPR042104">
    <property type="entry name" value="PKS_dehydratase_sf"/>
</dbReference>
<feature type="domain" description="Carrier" evidence="8">
    <location>
        <begin position="3547"/>
        <end position="3625"/>
    </location>
</feature>
<dbReference type="PANTHER" id="PTHR43775:SF51">
    <property type="entry name" value="INACTIVE PHENOLPHTHIOCEROL SYNTHESIS POLYKETIDE SYNTHASE TYPE I PKS1-RELATED"/>
    <property type="match status" value="1"/>
</dbReference>
<dbReference type="InterPro" id="IPR036736">
    <property type="entry name" value="ACP-like_sf"/>
</dbReference>
<dbReference type="NCBIfam" id="NF045894">
    <property type="entry name" value="PKS_plus_SDR"/>
    <property type="match status" value="1"/>
</dbReference>
<dbReference type="InterPro" id="IPR001227">
    <property type="entry name" value="Ac_transferase_dom_sf"/>
</dbReference>
<dbReference type="Pfam" id="PF21089">
    <property type="entry name" value="PKS_DH_N"/>
    <property type="match status" value="1"/>
</dbReference>
<dbReference type="Gene3D" id="3.40.366.10">
    <property type="entry name" value="Malonyl-Coenzyme A Acyl Carrier Protein, domain 2"/>
    <property type="match status" value="2"/>
</dbReference>
<dbReference type="FunFam" id="3.40.366.10:FF:000002">
    <property type="entry name" value="Probable polyketide synthase 2"/>
    <property type="match status" value="2"/>
</dbReference>
<dbReference type="SMART" id="SM00829">
    <property type="entry name" value="PKS_ER"/>
    <property type="match status" value="1"/>
</dbReference>
<keyword evidence="1" id="KW-0596">Phosphopantetheine</keyword>
<dbReference type="Pfam" id="PF16197">
    <property type="entry name" value="KAsynt_C_assoc"/>
    <property type="match status" value="2"/>
</dbReference>
<dbReference type="Pfam" id="PF02801">
    <property type="entry name" value="Ketoacyl-synt_C"/>
    <property type="match status" value="2"/>
</dbReference>
<dbReference type="GO" id="GO:0004315">
    <property type="term" value="F:3-oxoacyl-[acyl-carrier-protein] synthase activity"/>
    <property type="evidence" value="ECO:0007669"/>
    <property type="project" value="UniProtKB-EC"/>
</dbReference>
<feature type="region of interest" description="Disordered" evidence="7">
    <location>
        <begin position="2081"/>
        <end position="2106"/>
    </location>
</feature>
<dbReference type="PROSITE" id="PS52004">
    <property type="entry name" value="KS3_2"/>
    <property type="match status" value="2"/>
</dbReference>
<dbReference type="PROSITE" id="PS52019">
    <property type="entry name" value="PKS_MFAS_DH"/>
    <property type="match status" value="1"/>
</dbReference>
<dbReference type="InterPro" id="IPR013968">
    <property type="entry name" value="PKS_KR"/>
</dbReference>
<dbReference type="Gene3D" id="3.40.47.10">
    <property type="match status" value="2"/>
</dbReference>
<comment type="caution">
    <text evidence="11">The sequence shown here is derived from an EMBL/GenBank/DDBJ whole genome shotgun (WGS) entry which is preliminary data.</text>
</comment>
<dbReference type="FunFam" id="3.40.50.720:FF:000209">
    <property type="entry name" value="Polyketide synthase Pks12"/>
    <property type="match status" value="1"/>
</dbReference>
<dbReference type="SMART" id="SM00827">
    <property type="entry name" value="PKS_AT"/>
    <property type="match status" value="2"/>
</dbReference>
<feature type="active site" description="Proton acceptor; for dehydratase activity" evidence="6">
    <location>
        <position position="969"/>
    </location>
</feature>
<dbReference type="EC" id="2.3.1.41" evidence="11"/>
<dbReference type="InterPro" id="IPR041618">
    <property type="entry name" value="PKS_DE"/>
</dbReference>
<dbReference type="InterPro" id="IPR020806">
    <property type="entry name" value="PKS_PP-bd"/>
</dbReference>
<dbReference type="InterPro" id="IPR055123">
    <property type="entry name" value="SpnB-like_Rossmann"/>
</dbReference>
<dbReference type="SUPFAM" id="SSF52151">
    <property type="entry name" value="FabD/lysophospholipase-like"/>
    <property type="match status" value="2"/>
</dbReference>
<dbReference type="InterPro" id="IPR009081">
    <property type="entry name" value="PP-bd_ACP"/>
</dbReference>
<evidence type="ECO:0000259" key="8">
    <source>
        <dbReference type="PROSITE" id="PS50075"/>
    </source>
</evidence>
<dbReference type="InterPro" id="IPR011032">
    <property type="entry name" value="GroES-like_sf"/>
</dbReference>
<dbReference type="SMART" id="SM00826">
    <property type="entry name" value="PKS_DH"/>
    <property type="match status" value="1"/>
</dbReference>
<dbReference type="InterPro" id="IPR036291">
    <property type="entry name" value="NAD(P)-bd_dom_sf"/>
</dbReference>
<dbReference type="SMART" id="SM00823">
    <property type="entry name" value="PKS_PP"/>
    <property type="match status" value="2"/>
</dbReference>
<dbReference type="Pfam" id="PF00550">
    <property type="entry name" value="PP-binding"/>
    <property type="match status" value="2"/>
</dbReference>
<dbReference type="SUPFAM" id="SSF50129">
    <property type="entry name" value="GroES-like"/>
    <property type="match status" value="1"/>
</dbReference>
<dbReference type="PROSITE" id="PS00012">
    <property type="entry name" value="PHOSPHOPANTETHEINE"/>
    <property type="match status" value="2"/>
</dbReference>
<organism evidence="11 12">
    <name type="scientific">Enhygromyxa salina</name>
    <dbReference type="NCBI Taxonomy" id="215803"/>
    <lineage>
        <taxon>Bacteria</taxon>
        <taxon>Pseudomonadati</taxon>
        <taxon>Myxococcota</taxon>
        <taxon>Polyangia</taxon>
        <taxon>Nannocystales</taxon>
        <taxon>Nannocystaceae</taxon>
        <taxon>Enhygromyxa</taxon>
    </lineage>
</organism>
<dbReference type="InterPro" id="IPR049552">
    <property type="entry name" value="PKS_DH_N"/>
</dbReference>
<dbReference type="SUPFAM" id="SSF51735">
    <property type="entry name" value="NAD(P)-binding Rossmann-fold domains"/>
    <property type="match status" value="5"/>
</dbReference>
<keyword evidence="3 11" id="KW-0808">Transferase</keyword>
<feature type="region of interest" description="N-terminal hotdog fold" evidence="6">
    <location>
        <begin position="937"/>
        <end position="1061"/>
    </location>
</feature>
<sequence>MSEAGEQKLRAYLERATTALRQTKQRLEQLEAKHSEPIAIVGMACRFPGKVDTPAQLWELLDQGRDAVTPFPTDRGWALDGLYDPDPNKVGTTYTRGGGFLDHPGLFDPAFFGLSPREAAAIDPQQRLLLELSWEVLERAGIVPKSLYESNTGVFVGVCYDDYLSLAPAVAEDGYATLGNLYSISSGRIAYTLGLQGPALTVDTACSTSLVTLHLACQALRKGECDLALSGGATTFSTPEPLLSFSRLKTLAPDGRCKAFSAEADGAGWAEGAGMLVLERLSDAQRNGHRVLAVIRGSAINQDGRSQGLTAPNGPSQQRVIRAALANAGLSAADVDAVEAHGTGTRLGDPIEAHAIQATYGRAHTRERPLWLGSIKSNFGHTQAAAGVAGVMKLVLGMEHGRLPKTLHADEPSAQIDWDDGTVALAHEARAWPRGDQPRRAGVSSFGISGTNAHVIIEEPPAVEAVAVDRSSAAPPPVCILPISAKTPTATRAQARRLAAWLAKHDELALTELGSALVTTRTQFAHRAAVVATTHQQARLALEAFAGGSTPNDMVEGRVQTEARLAVLFTGQGSQRPGMGRELYQSYPVFHDAFDRVCAHFDVDLDHPLREIVFAEPGSLAAARLDQTRYTQPALFAVEVALFRLFESWGVRPALLLGHSIGELVAAHVAGVFSLADACKLVEARARLMQALPEGGAMVSIQASEQELRDAIGDDRDRVNIAGLNGPLSTVISGDEEPTLAIARRFDARARKTRRLRVSHAFHSPRMEPMQAEFSRIAATLEYRPPTIPIVSNVTGELASADELTSPEYWVRQLRQPVRFLDAVRTLEAAGVSAMLELGPQGTLTGIASGCLSDSGADLIARISSLRPDRAEPESLAAALGRLHCAGETLDWSTLFGPARAPAVELPTYPFERERHWLDAGSRPADLGSAGLRGADHPMLGAIVALADVDALLITGNISTATHPWLADHVVFGRTIVPGAAFVELARAAAERVGLDVVDELTLAAPLELSEGQAASLQIYVGEPDDGGRRSISIHSRSEADDGQSWTRHAHGVLGAATRSVSDELLAWPPADAEAIDLADAHERLGARGLVYGPAFRGLTAAWRRGDDRFVELHRPDAATDAERYGIHPALLDAVLHVLALDESLPEGRAPLPFSWAGVRVEAVGASVLRARLCPSEGAVSLVLADGDGRALASVERLALRPVSAPELSSAASPRVEHLYDQRWVALELDDTDTDTKIDWVTIGSGAGVHIAHATAHASLDSVLAQTELPSIILANFVEAEDDPLANTTRALELIQRWQAEPRLDGSALAFLTRGAVATDESEGVHSLATAPLWGLVRSAQLELPDARLSIIDLADSEAPATLAAAIAAGHAQIAVRRGRLSTPRLVRASTDALTPPPGRAWHLAVAARGSLDGVELAPRPEAEAPLEPDQVRIAVRSAGLNFRDVLNVLGMYPGEAGPLGLDGAGVVIELGSAVTDLELGDRVMGMFPAAFGPLAIADRRRIAPIPAGWSFTDAASVAAVFLTAYYALVELAELKAGERILIHAAAGGVGMAATQLARHLNAEVFGTASEPKWATLRELGFDEAHIASSRTLAFEPAFMAATDRRGVDVVLDSLAGDFVDASLRLLPRGGRFVEMGKTDLREPEAVAAAHAGVVYQAFDLTQVEPERIQAMLAKLVELFEQGALRPLPLRTWDLRAAPEALRFVGQAKHIGKVVLEIPPTIDRNGTALITGGTGGLGALLARHLVDRHQLRRLLLCSRRGEASPGALDLRASLEAAGAHVTIVACDVADRDALAELLAEIPAEHPLTAVFHTAGVLDDGALASLDADKLARVFRPKVDGAWNLHELTQDRELAAFVLFSSVVATLGNPGQANYAAANAWLDALAEHRVAHGLPATSLGWGPWSEGGMAARLSDAERERLRGRGLVPLSPDEGLALLDAALARRSPARVAAHLDTRALERGERDIPSMLRGLVRRRAQRRASASSKDGASALARRLAATPAIEQDRALVELVRANASVVLGAPASSLDPDRPLQALGLDSLMAVELRGRLQHATGLRLPATLLFDYPTATAIARMLRDELDLDPNPDAQPRPSPETSPQPSKDSADDPIAIVGMACRFPGHVETPEQLWQLIVDGVDAITPFPRERGWSADERFNADAAVPGTLATRGGGFIDGYDLFDPGFFGISPREAAAMDPQQRLLLELSWEALERATIDPSSLRESLTGVFVGVCYDDYLRLAPDAEHAEDGYATLGNIDSVASGRISYTLGLQGPAITVDTACSTSLVTLHLACQALRNGECDLALSGGATVFATLDPYLTFSRLKTLSPDGRCKAFSAQADGAGWSEGAGILALERLSDARAKGHPVLALVRGSAINQDGRSQGLTAPNGPSQQRVIRAALASAGLTAAQVDLVEAHGTGTPLGDPIEAQALQAIYGQEHGAAAPLWLGSIKSNIGHAQAAAGVGGVIKLVLALQHRLLPKTLHADEPSPRIDWAEGGVELLREARPWTSEGAPRRAAVSSFGISGTNAHVIVEEAPTQERRPASPDTLAAAYMPLVLSGKTDAAVRAQAARLQSSLADSLVDTAYSLLTTRPRHERGATIVAASIQAARDGLNELASGRGPISASATQPKLAVLFTGQGAQRLGMGRELREAYPSFRAIFDDICARFDAVLDEPLMQLMFAERGSKLDQTAYTQPALFALEVALFRLFESWGVVPEFLLGHSIGELAAAHVAGVLALDDACKLVAARGRLMQSLPGGGAMISIQASEDELLPLLAGHPGVDIAGLNGPRSTVVSGDEAPVLALAAQFEARGRETKRLRVSHAFHSHRMDAMLADFAEVAASVSFNPPRIPIVSNVSGQLATEGELCDPDYWVRQARSAVRFVDGVRVLEGLGVGAWLELGPQGVLSSMVAGCLSDQGQDHVALLPALRRDRPEPETLALALGGLHCRGLDVDWGAYFEAFDAQVVELPTYPFQRERHWLDRQSSRSLARVDADQRLPEAAFWAAIERGDLRSLSEQLAVDEAGRASLESLLPSLDSWHQGLRRQATHAAWRYRVEWRPATTLTAPAAPAAPAARGTWIVAVPQARPRPELLDALVAALERPGGEVLELPLTPTSSREQLTPALDQLAHGKQIAGVISLAALDTRPHADHLALPVGLAHNLALIQAFGDTTIDGALWLLSVGAVSVAEDDALESPAQALSWGLGRVASLEHPRRWGGVIDLPATLDTQSARALAAILAARGEEDQLALRRDGLYQPRLVRASVTPAAPGFRGRGPALISGGTGALGAHAARWLARRGVQHLVLTSRRGPDAPGAAELRAELEGLGARVTIAPCDVGDREQLAALLATLDAEDARPSTIVHAAGLAGSFTPLSQLTLAEFEHTAAGKVAGARNLHELTLGYELDAFVLFASISGVWGSARQAAYSSANAYLDALALHRARAGSPATSIAWGPWADGGMADERAREQLARAGLTAMDPALAIDGLDLIADRETPTATVVDADWSVLIPALASMRRRPAFDELVPLSSTSEGDAEDGAEPPLLTQLRPLTELDRPDHALAVVVEQTAGVLGFAAGSTLAPDAGFSDLGLDSLMAVELRQRLQCATGLVLPATLTFDYPSPARAAQLLLDLCADALAEPSADTTDDTTDDEELRSTLQRIPLDALRSSGLLDALLDLASAQADDSADDEPDFDELSDDELLDAADSLLDGL</sequence>
<feature type="compositionally biased region" description="Pro residues" evidence="7">
    <location>
        <begin position="2087"/>
        <end position="2097"/>
    </location>
</feature>
<dbReference type="Gene3D" id="3.40.50.11460">
    <property type="match status" value="1"/>
</dbReference>
<dbReference type="InterPro" id="IPR057326">
    <property type="entry name" value="KR_dom"/>
</dbReference>
<dbReference type="Pfam" id="PF22953">
    <property type="entry name" value="SpnB_Rossmann"/>
    <property type="match status" value="1"/>
</dbReference>